<feature type="transmembrane region" description="Helical" evidence="10">
    <location>
        <begin position="802"/>
        <end position="823"/>
    </location>
</feature>
<evidence type="ECO:0000256" key="4">
    <source>
        <dbReference type="ARBA" id="ARBA00022692"/>
    </source>
</evidence>
<dbReference type="InterPro" id="IPR004813">
    <property type="entry name" value="OPT"/>
</dbReference>
<dbReference type="Proteomes" id="UP000284706">
    <property type="component" value="Unassembled WGS sequence"/>
</dbReference>
<evidence type="ECO:0000256" key="9">
    <source>
        <dbReference type="SAM" id="MobiDB-lite"/>
    </source>
</evidence>
<evidence type="ECO:0000256" key="2">
    <source>
        <dbReference type="ARBA" id="ARBA00008807"/>
    </source>
</evidence>
<accession>A0A409XXB6</accession>
<sequence length="874" mass="98799">MFPSPFEWSEEDCRQLSPPLFPSHTPHPPATRDTTPPFPPPLRPQYPSYPISSPYHISINFSQQVLTTQAALEVPEHTYPPVAGSSSSTGHAISRRRHAMSDFDSKEDIVHPLGFALRDAEKSLDETTSTYSGRESGILSDFDPNYDSSSVLEDDSPYPEVRSAVANFDDPEMPASTVRAWTLGLIWAMLLPGMNQFFYLRYPSVLVAQLLLFPVGRAWVRICPRWSILGHELNPGPFTIKEHRRTKALISCTDEHIILPGEQVLVTIMASVGAQSAYATDIVAVQRVFYHQEWSFAYRWMLVMSTQLIGFSMGGVARRFLVAPPSMIWPNTLVSCALFNTLHSQTYAGIGPRDGLSRERFFLYAFVAAIVWYIIPGYLFQALSVFSWVCWIWPDNIKVNQLFGYHSGLGFSLLTLDWNQIAFIGRWAEANVMIGFFFFYWFLTPVLYYKNVWNSQFMPISSNSIYDNTGLQYNITHVYIKQTASFNLTAYQEYSPLYLPPKMKSILYTADHFSAFSFVQLLSPTFGRSMREQPDIHARLMSQYPQVVTFLFACICIKIWPTGMTIWALLVALLIAVVYVIPIGMIQAVTNRQVGLNVITELIVGFMIPVDCRGRTYGYITMAQAMQFTADFKLGHYMKIPPRPMFWCQIVATIVAGTVQLGVQSWDLCDQKQPNNFTCASTRVFGTASVIWGLIGPGRIFTKGQIYYGMPEAVLTLRDVISSDALNAGLSFFFLIGAACPVVLWLFTRRYPSTILNYLKLIFSGVGQIPPATAVNYVPWAIIGFIFQYVVRRKHFSYWAKYNYVLSAALDAGTAVGLILVYFCLQYPLNGSIGLSSIQQWWGNTVYMKTLDWRSTPLRRLPIGQTFGYVSSVS</sequence>
<dbReference type="GO" id="GO:0035673">
    <property type="term" value="F:oligopeptide transmembrane transporter activity"/>
    <property type="evidence" value="ECO:0007669"/>
    <property type="project" value="InterPro"/>
</dbReference>
<dbReference type="NCBIfam" id="TIGR00728">
    <property type="entry name" value="OPT_sfam"/>
    <property type="match status" value="1"/>
</dbReference>
<dbReference type="InParanoid" id="A0A409XXB6"/>
<comment type="caution">
    <text evidence="11">The sequence shown here is derived from an EMBL/GenBank/DDBJ whole genome shotgun (WGS) entry which is preliminary data.</text>
</comment>
<feature type="transmembrane region" description="Helical" evidence="10">
    <location>
        <begin position="725"/>
        <end position="748"/>
    </location>
</feature>
<feature type="region of interest" description="Disordered" evidence="9">
    <location>
        <begin position="124"/>
        <end position="157"/>
    </location>
</feature>
<keyword evidence="8 10" id="KW-0472">Membrane</keyword>
<name>A0A409XXB6_9AGAR</name>
<evidence type="ECO:0008006" key="13">
    <source>
        <dbReference type="Google" id="ProtNLM"/>
    </source>
</evidence>
<dbReference type="FunCoup" id="A0A409XXB6">
    <property type="interactions" value="7"/>
</dbReference>
<evidence type="ECO:0000256" key="10">
    <source>
        <dbReference type="SAM" id="Phobius"/>
    </source>
</evidence>
<dbReference type="GO" id="GO:0016020">
    <property type="term" value="C:membrane"/>
    <property type="evidence" value="ECO:0007669"/>
    <property type="project" value="UniProtKB-SubCell"/>
</dbReference>
<comment type="similarity">
    <text evidence="2">Belongs to the oligopeptide OPT transporter family.</text>
</comment>
<feature type="transmembrane region" description="Helical" evidence="10">
    <location>
        <begin position="200"/>
        <end position="220"/>
    </location>
</feature>
<gene>
    <name evidence="11" type="ORF">CVT26_008256</name>
</gene>
<protein>
    <recommendedName>
        <fullName evidence="13">OPT family small oligopeptide transporter</fullName>
    </recommendedName>
</protein>
<evidence type="ECO:0000256" key="5">
    <source>
        <dbReference type="ARBA" id="ARBA00022856"/>
    </source>
</evidence>
<evidence type="ECO:0000313" key="12">
    <source>
        <dbReference type="Proteomes" id="UP000284706"/>
    </source>
</evidence>
<reference evidence="11 12" key="1">
    <citation type="journal article" date="2018" name="Evol. Lett.">
        <title>Horizontal gene cluster transfer increased hallucinogenic mushroom diversity.</title>
        <authorList>
            <person name="Reynolds H.T."/>
            <person name="Vijayakumar V."/>
            <person name="Gluck-Thaler E."/>
            <person name="Korotkin H.B."/>
            <person name="Matheny P.B."/>
            <person name="Slot J.C."/>
        </authorList>
    </citation>
    <scope>NUCLEOTIDE SEQUENCE [LARGE SCALE GENOMIC DNA]</scope>
    <source>
        <strain evidence="11 12">SRW20</strain>
    </source>
</reference>
<comment type="subcellular location">
    <subcellularLocation>
        <location evidence="1">Membrane</location>
        <topology evidence="1">Multi-pass membrane protein</topology>
    </subcellularLocation>
</comment>
<dbReference type="Pfam" id="PF03169">
    <property type="entry name" value="OPT"/>
    <property type="match status" value="2"/>
</dbReference>
<evidence type="ECO:0000256" key="1">
    <source>
        <dbReference type="ARBA" id="ARBA00004141"/>
    </source>
</evidence>
<feature type="region of interest" description="Disordered" evidence="9">
    <location>
        <begin position="1"/>
        <end position="46"/>
    </location>
</feature>
<keyword evidence="7 10" id="KW-1133">Transmembrane helix</keyword>
<evidence type="ECO:0000256" key="3">
    <source>
        <dbReference type="ARBA" id="ARBA00022448"/>
    </source>
</evidence>
<feature type="compositionally biased region" description="Pro residues" evidence="9">
    <location>
        <begin position="19"/>
        <end position="29"/>
    </location>
</feature>
<keyword evidence="12" id="KW-1185">Reference proteome</keyword>
<dbReference type="AlphaFoldDB" id="A0A409XXB6"/>
<feature type="transmembrane region" description="Helical" evidence="10">
    <location>
        <begin position="566"/>
        <end position="586"/>
    </location>
</feature>
<dbReference type="OrthoDB" id="9986677at2759"/>
<evidence type="ECO:0000256" key="6">
    <source>
        <dbReference type="ARBA" id="ARBA00022927"/>
    </source>
</evidence>
<evidence type="ECO:0000256" key="7">
    <source>
        <dbReference type="ARBA" id="ARBA00022989"/>
    </source>
</evidence>
<proteinExistence type="inferred from homology"/>
<keyword evidence="3" id="KW-0813">Transport</keyword>
<keyword evidence="5" id="KW-0571">Peptide transport</keyword>
<keyword evidence="6" id="KW-0653">Protein transport</keyword>
<keyword evidence="4 10" id="KW-0812">Transmembrane</keyword>
<evidence type="ECO:0000313" key="11">
    <source>
        <dbReference type="EMBL" id="PPQ95410.1"/>
    </source>
</evidence>
<dbReference type="InterPro" id="IPR004648">
    <property type="entry name" value="Oligpept_transpt"/>
</dbReference>
<evidence type="ECO:0000256" key="8">
    <source>
        <dbReference type="ARBA" id="ARBA00023136"/>
    </source>
</evidence>
<dbReference type="EMBL" id="NHYE01001427">
    <property type="protein sequence ID" value="PPQ95410.1"/>
    <property type="molecule type" value="Genomic_DNA"/>
</dbReference>
<feature type="transmembrane region" description="Helical" evidence="10">
    <location>
        <begin position="430"/>
        <end position="449"/>
    </location>
</feature>
<feature type="transmembrane region" description="Helical" evidence="10">
    <location>
        <begin position="768"/>
        <end position="790"/>
    </location>
</feature>
<dbReference type="PANTHER" id="PTHR22601">
    <property type="entry name" value="ISP4 LIKE PROTEIN"/>
    <property type="match status" value="1"/>
</dbReference>
<dbReference type="NCBIfam" id="TIGR00727">
    <property type="entry name" value="ISP4_OPT"/>
    <property type="match status" value="1"/>
</dbReference>
<organism evidence="11 12">
    <name type="scientific">Gymnopilus dilepis</name>
    <dbReference type="NCBI Taxonomy" id="231916"/>
    <lineage>
        <taxon>Eukaryota</taxon>
        <taxon>Fungi</taxon>
        <taxon>Dikarya</taxon>
        <taxon>Basidiomycota</taxon>
        <taxon>Agaricomycotina</taxon>
        <taxon>Agaricomycetes</taxon>
        <taxon>Agaricomycetidae</taxon>
        <taxon>Agaricales</taxon>
        <taxon>Agaricineae</taxon>
        <taxon>Hymenogastraceae</taxon>
        <taxon>Gymnopilus</taxon>
    </lineage>
</organism>
<dbReference type="GO" id="GO:0015031">
    <property type="term" value="P:protein transport"/>
    <property type="evidence" value="ECO:0007669"/>
    <property type="project" value="UniProtKB-KW"/>
</dbReference>
<feature type="transmembrane region" description="Helical" evidence="10">
    <location>
        <begin position="361"/>
        <end position="379"/>
    </location>
</feature>